<feature type="domain" description="Type I restriction modification DNA specificity" evidence="4">
    <location>
        <begin position="222"/>
        <end position="371"/>
    </location>
</feature>
<dbReference type="GO" id="GO:0009307">
    <property type="term" value="P:DNA restriction-modification system"/>
    <property type="evidence" value="ECO:0007669"/>
    <property type="project" value="UniProtKB-KW"/>
</dbReference>
<protein>
    <recommendedName>
        <fullName evidence="4">Type I restriction modification DNA specificity domain-containing protein</fullName>
    </recommendedName>
</protein>
<evidence type="ECO:0000313" key="5">
    <source>
        <dbReference type="EMBL" id="QLL74026.1"/>
    </source>
</evidence>
<evidence type="ECO:0000259" key="4">
    <source>
        <dbReference type="Pfam" id="PF01420"/>
    </source>
</evidence>
<feature type="domain" description="Type I restriction modification DNA specificity" evidence="4">
    <location>
        <begin position="41"/>
        <end position="194"/>
    </location>
</feature>
<name>A0A7H9E8T6_9LACO</name>
<dbReference type="Gene3D" id="1.10.287.1120">
    <property type="entry name" value="Bipartite methylase S protein"/>
    <property type="match status" value="1"/>
</dbReference>
<dbReference type="RefSeq" id="WP_180860057.1">
    <property type="nucleotide sequence ID" value="NZ_CP047415.1"/>
</dbReference>
<dbReference type="REBASE" id="441055">
    <property type="entry name" value="S2.Lcr1DORF6480P"/>
</dbReference>
<sequence length="384" mass="44489">MDFVKIIVRILGTLFWKQRCLIEMLAQPITDGPHETPNLVKRGIPFISVEAVMNNRLDFTRKRGFISSEYNDQCNKKYKPQLHDVYLVKSGSTVGKVAIVETNMVFNIWSPLAAMRVNEFNNAYFLYYLLQTDNLQDQIKKKSKGGTQPNLSMRILEKCITNSTNLKEETQIALILNKVDKLLLLQQRKLEQLKSIKKAMLQKLFVNKDMPILHFKGFNNIWKRSKLGNITKTISSKPYISGAYEEGKYEVVQQGDHPIAGYSNDIPFKNYKDVTLFGDHTLSLFKPRKAFLIASDGIKILSPSVTMDSLFYYYLLEKYKPRSEGYKRHFSILKKSVALFPVSINEQTQIAHVLIIIDKTISLQQERIEKLRNYKQFLLQNMLI</sequence>
<keyword evidence="3" id="KW-0238">DNA-binding</keyword>
<dbReference type="InterPro" id="IPR052021">
    <property type="entry name" value="Type-I_RS_S_subunit"/>
</dbReference>
<evidence type="ECO:0000256" key="1">
    <source>
        <dbReference type="ARBA" id="ARBA00010923"/>
    </source>
</evidence>
<dbReference type="Proteomes" id="UP000510660">
    <property type="component" value="Chromosome"/>
</dbReference>
<dbReference type="PANTHER" id="PTHR30408">
    <property type="entry name" value="TYPE-1 RESTRICTION ENZYME ECOKI SPECIFICITY PROTEIN"/>
    <property type="match status" value="1"/>
</dbReference>
<dbReference type="SUPFAM" id="SSF116734">
    <property type="entry name" value="DNA methylase specificity domain"/>
    <property type="match status" value="2"/>
</dbReference>
<comment type="similarity">
    <text evidence="1">Belongs to the type-I restriction system S methylase family.</text>
</comment>
<reference evidence="5 6" key="1">
    <citation type="submission" date="2020-01" db="EMBL/GenBank/DDBJ databases">
        <title>Complete and circular genome sequences of six lactobacillus isolates from horses.</title>
        <authorList>
            <person name="Hassan H.M."/>
        </authorList>
    </citation>
    <scope>NUCLEOTIDE SEQUENCE [LARGE SCALE GENOMIC DNA]</scope>
    <source>
        <strain evidence="5 6">1D</strain>
    </source>
</reference>
<dbReference type="EMBL" id="CP047415">
    <property type="protein sequence ID" value="QLL74026.1"/>
    <property type="molecule type" value="Genomic_DNA"/>
</dbReference>
<dbReference type="Pfam" id="PF01420">
    <property type="entry name" value="Methylase_S"/>
    <property type="match status" value="2"/>
</dbReference>
<dbReference type="Gene3D" id="3.90.220.20">
    <property type="entry name" value="DNA methylase specificity domains"/>
    <property type="match status" value="2"/>
</dbReference>
<keyword evidence="2" id="KW-0680">Restriction system</keyword>
<accession>A0A7H9E8T6</accession>
<dbReference type="GO" id="GO:0003677">
    <property type="term" value="F:DNA binding"/>
    <property type="evidence" value="ECO:0007669"/>
    <property type="project" value="UniProtKB-KW"/>
</dbReference>
<evidence type="ECO:0000256" key="2">
    <source>
        <dbReference type="ARBA" id="ARBA00022747"/>
    </source>
</evidence>
<evidence type="ECO:0000313" key="6">
    <source>
        <dbReference type="Proteomes" id="UP000510660"/>
    </source>
</evidence>
<organism evidence="5 6">
    <name type="scientific">Lactobacillus crispatus</name>
    <dbReference type="NCBI Taxonomy" id="47770"/>
    <lineage>
        <taxon>Bacteria</taxon>
        <taxon>Bacillati</taxon>
        <taxon>Bacillota</taxon>
        <taxon>Bacilli</taxon>
        <taxon>Lactobacillales</taxon>
        <taxon>Lactobacillaceae</taxon>
        <taxon>Lactobacillus</taxon>
    </lineage>
</organism>
<dbReference type="PANTHER" id="PTHR30408:SF12">
    <property type="entry name" value="TYPE I RESTRICTION ENZYME MJAVIII SPECIFICITY SUBUNIT"/>
    <property type="match status" value="1"/>
</dbReference>
<dbReference type="AlphaFoldDB" id="A0A7H9E8T6"/>
<dbReference type="InterPro" id="IPR044946">
    <property type="entry name" value="Restrct_endonuc_typeI_TRD_sf"/>
</dbReference>
<proteinExistence type="inferred from homology"/>
<dbReference type="InterPro" id="IPR000055">
    <property type="entry name" value="Restrct_endonuc_typeI_TRD"/>
</dbReference>
<gene>
    <name evidence="5" type="ORF">GTO85_06465</name>
</gene>
<evidence type="ECO:0000256" key="3">
    <source>
        <dbReference type="ARBA" id="ARBA00023125"/>
    </source>
</evidence>